<dbReference type="Proteomes" id="UP000265520">
    <property type="component" value="Unassembled WGS sequence"/>
</dbReference>
<feature type="non-terminal residue" evidence="1">
    <location>
        <position position="1"/>
    </location>
</feature>
<evidence type="ECO:0000313" key="1">
    <source>
        <dbReference type="EMBL" id="MCI52684.1"/>
    </source>
</evidence>
<proteinExistence type="predicted"/>
<comment type="caution">
    <text evidence="1">The sequence shown here is derived from an EMBL/GenBank/DDBJ whole genome shotgun (WGS) entry which is preliminary data.</text>
</comment>
<name>A0A392SWT7_9FABA</name>
<dbReference type="EMBL" id="LXQA010451170">
    <property type="protein sequence ID" value="MCI52684.1"/>
    <property type="molecule type" value="Genomic_DNA"/>
</dbReference>
<dbReference type="AlphaFoldDB" id="A0A392SWT7"/>
<accession>A0A392SWT7</accession>
<sequence>VDEAAADAAEDDEDDQMSD</sequence>
<organism evidence="1 2">
    <name type="scientific">Trifolium medium</name>
    <dbReference type="NCBI Taxonomy" id="97028"/>
    <lineage>
        <taxon>Eukaryota</taxon>
        <taxon>Viridiplantae</taxon>
        <taxon>Streptophyta</taxon>
        <taxon>Embryophyta</taxon>
        <taxon>Tracheophyta</taxon>
        <taxon>Spermatophyta</taxon>
        <taxon>Magnoliopsida</taxon>
        <taxon>eudicotyledons</taxon>
        <taxon>Gunneridae</taxon>
        <taxon>Pentapetalae</taxon>
        <taxon>rosids</taxon>
        <taxon>fabids</taxon>
        <taxon>Fabales</taxon>
        <taxon>Fabaceae</taxon>
        <taxon>Papilionoideae</taxon>
        <taxon>50 kb inversion clade</taxon>
        <taxon>NPAAA clade</taxon>
        <taxon>Hologalegina</taxon>
        <taxon>IRL clade</taxon>
        <taxon>Trifolieae</taxon>
        <taxon>Trifolium</taxon>
    </lineage>
</organism>
<reference evidence="1 2" key="1">
    <citation type="journal article" date="2018" name="Front. Plant Sci.">
        <title>Red Clover (Trifolium pratense) and Zigzag Clover (T. medium) - A Picture of Genomic Similarities and Differences.</title>
        <authorList>
            <person name="Dluhosova J."/>
            <person name="Istvanek J."/>
            <person name="Nedelnik J."/>
            <person name="Repkova J."/>
        </authorList>
    </citation>
    <scope>NUCLEOTIDE SEQUENCE [LARGE SCALE GENOMIC DNA]</scope>
    <source>
        <strain evidence="2">cv. 10/8</strain>
        <tissue evidence="1">Leaf</tissue>
    </source>
</reference>
<protein>
    <submittedName>
        <fullName evidence="1">Uncharacterized protein</fullName>
    </submittedName>
</protein>
<keyword evidence="2" id="KW-1185">Reference proteome</keyword>
<evidence type="ECO:0000313" key="2">
    <source>
        <dbReference type="Proteomes" id="UP000265520"/>
    </source>
</evidence>